<evidence type="ECO:0000256" key="1">
    <source>
        <dbReference type="SAM" id="MobiDB-lite"/>
    </source>
</evidence>
<protein>
    <recommendedName>
        <fullName evidence="2">AB hydrolase-1 domain-containing protein</fullName>
    </recommendedName>
</protein>
<name>A0A2K0TEQ0_9HYPO</name>
<feature type="compositionally biased region" description="Basic and acidic residues" evidence="1">
    <location>
        <begin position="869"/>
        <end position="883"/>
    </location>
</feature>
<feature type="domain" description="AB hydrolase-1" evidence="2">
    <location>
        <begin position="540"/>
        <end position="822"/>
    </location>
</feature>
<feature type="compositionally biased region" description="Low complexity" evidence="1">
    <location>
        <begin position="162"/>
        <end position="182"/>
    </location>
</feature>
<dbReference type="InterPro" id="IPR029058">
    <property type="entry name" value="AB_hydrolase_fold"/>
</dbReference>
<dbReference type="SUPFAM" id="SSF53474">
    <property type="entry name" value="alpha/beta-Hydrolases"/>
    <property type="match status" value="1"/>
</dbReference>
<feature type="region of interest" description="Disordered" evidence="1">
    <location>
        <begin position="70"/>
        <end position="102"/>
    </location>
</feature>
<feature type="compositionally biased region" description="Basic residues" evidence="1">
    <location>
        <begin position="436"/>
        <end position="445"/>
    </location>
</feature>
<feature type="compositionally biased region" description="Basic and acidic residues" evidence="1">
    <location>
        <begin position="410"/>
        <end position="421"/>
    </location>
</feature>
<dbReference type="PANTHER" id="PTHR43433">
    <property type="entry name" value="HYDROLASE, ALPHA/BETA FOLD FAMILY PROTEIN"/>
    <property type="match status" value="1"/>
</dbReference>
<feature type="region of interest" description="Disordered" evidence="1">
    <location>
        <begin position="666"/>
        <end position="755"/>
    </location>
</feature>
<evidence type="ECO:0000313" key="4">
    <source>
        <dbReference type="Proteomes" id="UP000236546"/>
    </source>
</evidence>
<evidence type="ECO:0000259" key="2">
    <source>
        <dbReference type="Pfam" id="PF00561"/>
    </source>
</evidence>
<feature type="compositionally biased region" description="Basic and acidic residues" evidence="1">
    <location>
        <begin position="292"/>
        <end position="302"/>
    </location>
</feature>
<feature type="region of interest" description="Disordered" evidence="1">
    <location>
        <begin position="393"/>
        <end position="480"/>
    </location>
</feature>
<comment type="caution">
    <text evidence="3">The sequence shown here is derived from an EMBL/GenBank/DDBJ whole genome shotgun (WGS) entry which is preliminary data.</text>
</comment>
<dbReference type="InterPro" id="IPR050471">
    <property type="entry name" value="AB_hydrolase"/>
</dbReference>
<sequence length="889" mass="97400">MERTSIDSMPPIPTRTHRVHSSQRNRMSSTPTSAARKRYAIPPGSPEIISSLITSLSAIAEPANHHFDTGLTSATLSLPTSPNSGQSRRSSRSRRGSGSFGVDYGAYKQPALYHEHGGPVSLDELAASPPVIRTAKPPSGFSPLTAPQSPRSHRSTSRESGFRSFIRSAASSRPSSTGSFASKNDDARSIGNLSVERGSAPHPELRPRRSLDSWGKKSNRSSRVLSYMGSREHLREPQVDRRRASSTPIAGGSATVGSSIHSGSKAEHFFGESPIREEPTAVTADDNLLGDGLHHIPARDSSLRNSSSSRRRSSVRRPMKDSEGFAGDKVLETTESGYGRDFAKMRHRRSDSDTNKSTTKSSLYDVEENSTRKLKQRASSSYLSANYIAEERTDELEDEGAPFPSVSQGRRRDEFDRRDQRLSSQTTPGPSDTLRLKRSSSRLKRLSVPLIPQDNKRANDESTPNTKPTGYERPQSADSVDDAVESYLCSPRLSQKIRHPETGRVISFSEVGDPEGYAVFCCVGMGLTRYITAFYDELALTLKLRLITPDRPGVGDSEPYADGTSTPLSWPDDVYAICQTLRISKFSLMAHSAGAIYALATALRMPQHIRGKIHLLAPWIPPSQMNVFGSSSLMPPSHTLPTAQRILRVLPTSFLKAANSSFMSATSSSITSSLPKNPRKSKRKTGHKDGNSRNATPSADKENGNHAADGKDSNGTLVNEGDQASPPYAKEGVDKTLPQPPPGNEASDLPTSFDPLADKERQQSYDIRLTHAIWDLATTNANPAVDLLICLERRHTIGFRYVDITRPVIIRHGSEDTRVPVENVKWLGKIMKRCEVRVLEGEGHGLMASATVMGSVLMEISKEWEDWERATRSAGNKERERGRRGAPGK</sequence>
<dbReference type="EMBL" id="MTYH01000036">
    <property type="protein sequence ID" value="PNP44005.1"/>
    <property type="molecule type" value="Genomic_DNA"/>
</dbReference>
<dbReference type="InterPro" id="IPR000073">
    <property type="entry name" value="AB_hydrolase_1"/>
</dbReference>
<accession>A0A2K0TEQ0</accession>
<feature type="compositionally biased region" description="Basic and acidic residues" evidence="1">
    <location>
        <begin position="203"/>
        <end position="215"/>
    </location>
</feature>
<dbReference type="Pfam" id="PF00561">
    <property type="entry name" value="Abhydrolase_1"/>
    <property type="match status" value="1"/>
</dbReference>
<feature type="compositionally biased region" description="Basic residues" evidence="1">
    <location>
        <begin position="677"/>
        <end position="686"/>
    </location>
</feature>
<feature type="compositionally biased region" description="Basic and acidic residues" evidence="1">
    <location>
        <begin position="264"/>
        <end position="279"/>
    </location>
</feature>
<feature type="compositionally biased region" description="Basic and acidic residues" evidence="1">
    <location>
        <begin position="230"/>
        <end position="243"/>
    </location>
</feature>
<gene>
    <name evidence="3" type="ORF">TGAMA5MH_04290</name>
</gene>
<dbReference type="OrthoDB" id="435520at2759"/>
<dbReference type="Proteomes" id="UP000236546">
    <property type="component" value="Unassembled WGS sequence"/>
</dbReference>
<feature type="region of interest" description="Disordered" evidence="1">
    <location>
        <begin position="869"/>
        <end position="889"/>
    </location>
</feature>
<feature type="region of interest" description="Disordered" evidence="1">
    <location>
        <begin position="1"/>
        <end position="44"/>
    </location>
</feature>
<feature type="compositionally biased region" description="Polar residues" evidence="1">
    <location>
        <begin position="24"/>
        <end position="33"/>
    </location>
</feature>
<dbReference type="PANTHER" id="PTHR43433:SF10">
    <property type="entry name" value="AB HYDROLASE-1 DOMAIN-CONTAINING PROTEIN"/>
    <property type="match status" value="1"/>
</dbReference>
<dbReference type="Gene3D" id="3.40.50.1820">
    <property type="entry name" value="alpha/beta hydrolase"/>
    <property type="match status" value="1"/>
</dbReference>
<evidence type="ECO:0000313" key="3">
    <source>
        <dbReference type="EMBL" id="PNP44005.1"/>
    </source>
</evidence>
<feature type="compositionally biased region" description="Basic and acidic residues" evidence="1">
    <location>
        <begin position="699"/>
        <end position="712"/>
    </location>
</feature>
<proteinExistence type="predicted"/>
<organism evidence="3 4">
    <name type="scientific">Trichoderma gamsii</name>
    <dbReference type="NCBI Taxonomy" id="398673"/>
    <lineage>
        <taxon>Eukaryota</taxon>
        <taxon>Fungi</taxon>
        <taxon>Dikarya</taxon>
        <taxon>Ascomycota</taxon>
        <taxon>Pezizomycotina</taxon>
        <taxon>Sordariomycetes</taxon>
        <taxon>Hypocreomycetidae</taxon>
        <taxon>Hypocreales</taxon>
        <taxon>Hypocreaceae</taxon>
        <taxon>Trichoderma</taxon>
    </lineage>
</organism>
<reference evidence="3 4" key="1">
    <citation type="submission" date="2017-02" db="EMBL/GenBank/DDBJ databases">
        <title>Genomes of Trichoderma spp. with biocontrol activity.</title>
        <authorList>
            <person name="Gardiner D."/>
            <person name="Kazan K."/>
            <person name="Vos C."/>
            <person name="Harvey P."/>
        </authorList>
    </citation>
    <scope>NUCLEOTIDE SEQUENCE [LARGE SCALE GENOMIC DNA]</scope>
    <source>
        <strain evidence="3 4">A5MH</strain>
    </source>
</reference>
<feature type="region of interest" description="Disordered" evidence="1">
    <location>
        <begin position="131"/>
        <end position="379"/>
    </location>
</feature>
<dbReference type="AlphaFoldDB" id="A0A2K0TEQ0"/>
<feature type="compositionally biased region" description="Polar residues" evidence="1">
    <location>
        <begin position="70"/>
        <end position="83"/>
    </location>
</feature>